<dbReference type="InParanoid" id="A0A067PNG3"/>
<dbReference type="Proteomes" id="UP000027265">
    <property type="component" value="Unassembled WGS sequence"/>
</dbReference>
<organism evidence="3 4">
    <name type="scientific">Jaapia argillacea MUCL 33604</name>
    <dbReference type="NCBI Taxonomy" id="933084"/>
    <lineage>
        <taxon>Eukaryota</taxon>
        <taxon>Fungi</taxon>
        <taxon>Dikarya</taxon>
        <taxon>Basidiomycota</taxon>
        <taxon>Agaricomycotina</taxon>
        <taxon>Agaricomycetes</taxon>
        <taxon>Agaricomycetidae</taxon>
        <taxon>Jaapiales</taxon>
        <taxon>Jaapiaceae</taxon>
        <taxon>Jaapia</taxon>
    </lineage>
</organism>
<feature type="region of interest" description="Disordered" evidence="1">
    <location>
        <begin position="533"/>
        <end position="552"/>
    </location>
</feature>
<dbReference type="InterPro" id="IPR001810">
    <property type="entry name" value="F-box_dom"/>
</dbReference>
<evidence type="ECO:0000259" key="2">
    <source>
        <dbReference type="Pfam" id="PF12937"/>
    </source>
</evidence>
<dbReference type="Pfam" id="PF12937">
    <property type="entry name" value="F-box-like"/>
    <property type="match status" value="1"/>
</dbReference>
<dbReference type="STRING" id="933084.A0A067PNG3"/>
<sequence length="552" mass="62275">MTTMLDVMMDFFDKEIENQLEVLRDIRTRRNEHAPISRLPPEILSRIFVICTSNWDHSSDQLRRQPHRYLWVKVTHVCRRWRTVALDCTSLWSYIPLNIPGSWISEMLVRSRELSLSVDASREGTRDYDFNTVFGHLHRLRSFKASNLIWQSSPTLLEKRKMPCLEELSVFFPSRHYTVSYPQLRGLKVPLLRTLSLENCLVPGNSSVLKSHNLAQLTINPTGRYFKYTQFLDIVQHTPQLQHLAFSQNLDGTSIMDLPSHQRVVKLPQLAALHIKSGGDFCAAVLNQLAFPKSASIQTISPTVQALLPIIAAQCNFSLGGTAIRALYAQSTRTPNGHPATRVATQPVHPGGPGGNETNFGICVMWTTSDEHSPIGCTPAFIELLRSLDLSLLTELHVHGLESLHKHDWLEVGRLLSKVTTIKMSTTTLALVAALGERTAVFDRGAHNLQYRPRFCPRLRRLSLEGVDFEEQLEQDRWFSEVLHDNLSRRKGFGTQVEVLDITNCHMVSEDDIRLFEGSVGNVTWDGVDVSLEDRGSDAESSDHDGGRSVDG</sequence>
<dbReference type="PANTHER" id="PTHR38926:SF5">
    <property type="entry name" value="F-BOX AND LEUCINE-RICH REPEAT PROTEIN 6"/>
    <property type="match status" value="1"/>
</dbReference>
<dbReference type="AlphaFoldDB" id="A0A067PNG3"/>
<protein>
    <recommendedName>
        <fullName evidence="2">F-box domain-containing protein</fullName>
    </recommendedName>
</protein>
<keyword evidence="4" id="KW-1185">Reference proteome</keyword>
<reference evidence="4" key="1">
    <citation type="journal article" date="2014" name="Proc. Natl. Acad. Sci. U.S.A.">
        <title>Extensive sampling of basidiomycete genomes demonstrates inadequacy of the white-rot/brown-rot paradigm for wood decay fungi.</title>
        <authorList>
            <person name="Riley R."/>
            <person name="Salamov A.A."/>
            <person name="Brown D.W."/>
            <person name="Nagy L.G."/>
            <person name="Floudas D."/>
            <person name="Held B.W."/>
            <person name="Levasseur A."/>
            <person name="Lombard V."/>
            <person name="Morin E."/>
            <person name="Otillar R."/>
            <person name="Lindquist E.A."/>
            <person name="Sun H."/>
            <person name="LaButti K.M."/>
            <person name="Schmutz J."/>
            <person name="Jabbour D."/>
            <person name="Luo H."/>
            <person name="Baker S.E."/>
            <person name="Pisabarro A.G."/>
            <person name="Walton J.D."/>
            <person name="Blanchette R.A."/>
            <person name="Henrissat B."/>
            <person name="Martin F."/>
            <person name="Cullen D."/>
            <person name="Hibbett D.S."/>
            <person name="Grigoriev I.V."/>
        </authorList>
    </citation>
    <scope>NUCLEOTIDE SEQUENCE [LARGE SCALE GENOMIC DNA]</scope>
    <source>
        <strain evidence="4">MUCL 33604</strain>
    </source>
</reference>
<dbReference type="HOGENOM" id="CLU_024199_2_3_1"/>
<dbReference type="SUPFAM" id="SSF52058">
    <property type="entry name" value="L domain-like"/>
    <property type="match status" value="1"/>
</dbReference>
<proteinExistence type="predicted"/>
<name>A0A067PNG3_9AGAM</name>
<feature type="domain" description="F-box" evidence="2">
    <location>
        <begin position="36"/>
        <end position="94"/>
    </location>
</feature>
<dbReference type="OrthoDB" id="2884925at2759"/>
<evidence type="ECO:0000313" key="3">
    <source>
        <dbReference type="EMBL" id="KDQ51861.1"/>
    </source>
</evidence>
<evidence type="ECO:0000313" key="4">
    <source>
        <dbReference type="Proteomes" id="UP000027265"/>
    </source>
</evidence>
<accession>A0A067PNG3</accession>
<dbReference type="InterPro" id="IPR032675">
    <property type="entry name" value="LRR_dom_sf"/>
</dbReference>
<dbReference type="EMBL" id="KL197744">
    <property type="protein sequence ID" value="KDQ51861.1"/>
    <property type="molecule type" value="Genomic_DNA"/>
</dbReference>
<gene>
    <name evidence="3" type="ORF">JAAARDRAFT_210836</name>
</gene>
<dbReference type="Gene3D" id="3.80.10.10">
    <property type="entry name" value="Ribonuclease Inhibitor"/>
    <property type="match status" value="1"/>
</dbReference>
<evidence type="ECO:0000256" key="1">
    <source>
        <dbReference type="SAM" id="MobiDB-lite"/>
    </source>
</evidence>
<dbReference type="PANTHER" id="PTHR38926">
    <property type="entry name" value="F-BOX DOMAIN CONTAINING PROTEIN, EXPRESSED"/>
    <property type="match status" value="1"/>
</dbReference>